<protein>
    <submittedName>
        <fullName evidence="1">TraE protein</fullName>
    </submittedName>
</protein>
<accession>K1T968</accession>
<proteinExistence type="predicted"/>
<gene>
    <name evidence="1" type="ORF">OBE_11344</name>
</gene>
<dbReference type="AlphaFoldDB" id="K1T968"/>
<name>K1T968_9ZZZZ</name>
<reference evidence="1" key="1">
    <citation type="journal article" date="2013" name="Environ. Microbiol.">
        <title>Microbiota from the distal guts of lean and obese adolescents exhibit partial functional redundancy besides clear differences in community structure.</title>
        <authorList>
            <person name="Ferrer M."/>
            <person name="Ruiz A."/>
            <person name="Lanza F."/>
            <person name="Haange S.B."/>
            <person name="Oberbach A."/>
            <person name="Till H."/>
            <person name="Bargiela R."/>
            <person name="Campoy C."/>
            <person name="Segura M.T."/>
            <person name="Richter M."/>
            <person name="von Bergen M."/>
            <person name="Seifert J."/>
            <person name="Suarez A."/>
        </authorList>
    </citation>
    <scope>NUCLEOTIDE SEQUENCE</scope>
</reference>
<feature type="non-terminal residue" evidence="1">
    <location>
        <position position="1"/>
    </location>
</feature>
<organism evidence="1">
    <name type="scientific">human gut metagenome</name>
    <dbReference type="NCBI Taxonomy" id="408170"/>
    <lineage>
        <taxon>unclassified sequences</taxon>
        <taxon>metagenomes</taxon>
        <taxon>organismal metagenomes</taxon>
    </lineage>
</organism>
<evidence type="ECO:0000313" key="1">
    <source>
        <dbReference type="EMBL" id="EKC55886.1"/>
    </source>
</evidence>
<comment type="caution">
    <text evidence="1">The sequence shown here is derived from an EMBL/GenBank/DDBJ whole genome shotgun (WGS) entry which is preliminary data.</text>
</comment>
<dbReference type="EMBL" id="AJWZ01007802">
    <property type="protein sequence ID" value="EKC55886.1"/>
    <property type="molecule type" value="Genomic_DNA"/>
</dbReference>
<sequence>IGKALQGQNGLIREKYITISLHEDDYRKAQVRLLKRAEDIQNLFKRMGSTVRRLSGIERLNLLHGITRPEEVMGFSYDWLLAEDSLTTKDFIAPSGYNWKPEHDDSRAVYNDRYQFGEYYGKVLYLRDIAPQMKDNLLSLLSDLDFDNAISIHVDAVEQREAVEQVQKQLAYMQKEKGRWHGQCCAHEPARLHGCAI</sequence>